<organism evidence="1 2">
    <name type="scientific">Candidatus Methylomirabilis lanthanidiphila</name>
    <dbReference type="NCBI Taxonomy" id="2211376"/>
    <lineage>
        <taxon>Bacteria</taxon>
        <taxon>Candidatus Methylomirabilota</taxon>
        <taxon>Candidatus Methylomirabilia</taxon>
        <taxon>Candidatus Methylomirabilales</taxon>
        <taxon>Candidatus Methylomirabilaceae</taxon>
        <taxon>Candidatus Methylomirabilis</taxon>
    </lineage>
</organism>
<name>A0A564ZJT7_9BACT</name>
<dbReference type="EMBL" id="CABIKM010000029">
    <property type="protein sequence ID" value="VUZ85564.1"/>
    <property type="molecule type" value="Genomic_DNA"/>
</dbReference>
<dbReference type="EC" id="4.2.99.-" evidence="1"/>
<dbReference type="SUPFAM" id="SSF101898">
    <property type="entry name" value="NHL repeat"/>
    <property type="match status" value="1"/>
</dbReference>
<sequence>MATTEGMTRSRKLWRMPWLEFAVAATTAIALTVGLAQSPAGAATIAEFPIPTVESHPLGITLGPDGALWFTEVDGPKIGRITTAGTITEFPLPTGSYEPGHITAGPDGALWFTEVFSNKIGRITTAGTITEFPVPTPGTPNDITLGPDGALWFTDGLGNQIRRITGSGTITGFLLPIPNSRPSRITLGPDGALWFTEPSADKIGRITTAGVITEFAIPKSDPRLHIIPYDIAAGPDGALWFTEAGTHKIGRITPDIGPIPINLTARQLLNVATFVGPTTPPTPQQQQQTFRTTDPILAGASYYDPAEACVGVPPAGVKLFVFTLEGQLVLGRNRDTGGVSSTQIGTSNYQALLATLEPGALPPGAYNLIFWVKDCTDTYTLVSEFSALGVLGP</sequence>
<dbReference type="InterPro" id="IPR015943">
    <property type="entry name" value="WD40/YVTN_repeat-like_dom_sf"/>
</dbReference>
<accession>A0A564ZJT7</accession>
<dbReference type="PANTHER" id="PTHR40274">
    <property type="entry name" value="VIRGINIAMYCIN B LYASE"/>
    <property type="match status" value="1"/>
</dbReference>
<dbReference type="PANTHER" id="PTHR40274:SF3">
    <property type="entry name" value="VIRGINIAMYCIN B LYASE"/>
    <property type="match status" value="1"/>
</dbReference>
<dbReference type="Proteomes" id="UP000334340">
    <property type="component" value="Unassembled WGS sequence"/>
</dbReference>
<keyword evidence="1" id="KW-0456">Lyase</keyword>
<dbReference type="AlphaFoldDB" id="A0A564ZJT7"/>
<dbReference type="Gene3D" id="2.130.10.10">
    <property type="entry name" value="YVTN repeat-like/Quinoprotein amine dehydrogenase"/>
    <property type="match status" value="2"/>
</dbReference>
<evidence type="ECO:0000313" key="2">
    <source>
        <dbReference type="Proteomes" id="UP000334340"/>
    </source>
</evidence>
<reference evidence="1 2" key="1">
    <citation type="submission" date="2019-07" db="EMBL/GenBank/DDBJ databases">
        <authorList>
            <person name="Cremers G."/>
        </authorList>
    </citation>
    <scope>NUCLEOTIDE SEQUENCE [LARGE SCALE GENOMIC DNA]</scope>
</reference>
<dbReference type="GO" id="GO:0016829">
    <property type="term" value="F:lyase activity"/>
    <property type="evidence" value="ECO:0007669"/>
    <property type="project" value="UniProtKB-KW"/>
</dbReference>
<proteinExistence type="predicted"/>
<dbReference type="Pfam" id="PF24684">
    <property type="entry name" value="Vgb_lyase"/>
    <property type="match status" value="1"/>
</dbReference>
<dbReference type="InterPro" id="IPR051344">
    <property type="entry name" value="Vgb"/>
</dbReference>
<protein>
    <submittedName>
        <fullName evidence="1">Virginiamycin B lyase</fullName>
        <ecNumber evidence="1">4.2.99.-</ecNumber>
    </submittedName>
</protein>
<keyword evidence="2" id="KW-1185">Reference proteome</keyword>
<evidence type="ECO:0000313" key="1">
    <source>
        <dbReference type="EMBL" id="VUZ85564.1"/>
    </source>
</evidence>
<gene>
    <name evidence="1" type="primary">vgb_1</name>
    <name evidence="1" type="ORF">MELA_01949</name>
</gene>